<dbReference type="PRINTS" id="PR01011">
    <property type="entry name" value="GLUTPROXDASE"/>
</dbReference>
<organism evidence="7 8">
    <name type="scientific">Orchesella dallaii</name>
    <dbReference type="NCBI Taxonomy" id="48710"/>
    <lineage>
        <taxon>Eukaryota</taxon>
        <taxon>Metazoa</taxon>
        <taxon>Ecdysozoa</taxon>
        <taxon>Arthropoda</taxon>
        <taxon>Hexapoda</taxon>
        <taxon>Collembola</taxon>
        <taxon>Entomobryomorpha</taxon>
        <taxon>Entomobryoidea</taxon>
        <taxon>Orchesellidae</taxon>
        <taxon>Orchesellinae</taxon>
        <taxon>Orchesella</taxon>
    </lineage>
</organism>
<reference evidence="7 8" key="1">
    <citation type="submission" date="2024-08" db="EMBL/GenBank/DDBJ databases">
        <authorList>
            <person name="Cucini C."/>
            <person name="Frati F."/>
        </authorList>
    </citation>
    <scope>NUCLEOTIDE SEQUENCE [LARGE SCALE GENOMIC DNA]</scope>
</reference>
<comment type="caution">
    <text evidence="7">The sequence shown here is derived from an EMBL/GenBank/DDBJ whole genome shotgun (WGS) entry which is preliminary data.</text>
</comment>
<comment type="similarity">
    <text evidence="1 5">Belongs to the glutathione peroxidase family.</text>
</comment>
<dbReference type="PROSITE" id="PS00460">
    <property type="entry name" value="GLUTATHIONE_PEROXID_1"/>
    <property type="match status" value="1"/>
</dbReference>
<dbReference type="PROSITE" id="PS00763">
    <property type="entry name" value="GLUTATHIONE_PEROXID_2"/>
    <property type="match status" value="1"/>
</dbReference>
<sequence length="234" mass="26222">MDGGKVIAVISTLLAAFLAIYTAQVTTPSDALQADKLSACEDTSDDSFSTCPVTDRSENFEEENMGDPSAEVSSIYDLKYTSIDGTEEPMEKYRGHVLLVVNVASKCGYTCVNYEQLTELYTKYAESEGLRILAFPCNQFMGQEPLGEKEIKEFAATYNVQYDMSSKVDVNGDNTHPVWKFLKKQQGGFMGDFIKWNFTKFLVDKNGNVVKRYAPTTNPKDLEKDLLTYFKESS</sequence>
<dbReference type="EMBL" id="CAXLJM020000004">
    <property type="protein sequence ID" value="CAL8069419.1"/>
    <property type="molecule type" value="Genomic_DNA"/>
</dbReference>
<dbReference type="PANTHER" id="PTHR11592">
    <property type="entry name" value="GLUTATHIONE PEROXIDASE"/>
    <property type="match status" value="1"/>
</dbReference>
<evidence type="ECO:0000256" key="6">
    <source>
        <dbReference type="SAM" id="SignalP"/>
    </source>
</evidence>
<evidence type="ECO:0000256" key="3">
    <source>
        <dbReference type="ARBA" id="ARBA00022933"/>
    </source>
</evidence>
<dbReference type="Gene3D" id="3.40.30.10">
    <property type="entry name" value="Glutaredoxin"/>
    <property type="match status" value="1"/>
</dbReference>
<evidence type="ECO:0000313" key="8">
    <source>
        <dbReference type="Proteomes" id="UP001642540"/>
    </source>
</evidence>
<keyword evidence="4 5" id="KW-0560">Oxidoreductase</keyword>
<dbReference type="InterPro" id="IPR036249">
    <property type="entry name" value="Thioredoxin-like_sf"/>
</dbReference>
<keyword evidence="2 5" id="KW-0575">Peroxidase</keyword>
<evidence type="ECO:0000256" key="5">
    <source>
        <dbReference type="RuleBase" id="RU000499"/>
    </source>
</evidence>
<keyword evidence="3" id="KW-0712">Selenocysteine</keyword>
<dbReference type="InterPro" id="IPR029759">
    <property type="entry name" value="GPX_AS"/>
</dbReference>
<keyword evidence="8" id="KW-1185">Reference proteome</keyword>
<accession>A0ABP1PJN8</accession>
<name>A0ABP1PJN8_9HEXA</name>
<gene>
    <name evidence="7" type="ORF">ODALV1_LOCUS761</name>
</gene>
<dbReference type="PROSITE" id="PS51355">
    <property type="entry name" value="GLUTATHIONE_PEROXID_3"/>
    <property type="match status" value="1"/>
</dbReference>
<dbReference type="PANTHER" id="PTHR11592:SF134">
    <property type="entry name" value="PHOSPHOLIPID HYDROPEROXIDE GLUTATHIONE PEROXIDASE"/>
    <property type="match status" value="1"/>
</dbReference>
<dbReference type="InterPro" id="IPR000889">
    <property type="entry name" value="Glutathione_peroxidase"/>
</dbReference>
<dbReference type="SUPFAM" id="SSF52833">
    <property type="entry name" value="Thioredoxin-like"/>
    <property type="match status" value="1"/>
</dbReference>
<evidence type="ECO:0000313" key="7">
    <source>
        <dbReference type="EMBL" id="CAL8069419.1"/>
    </source>
</evidence>
<feature type="signal peptide" evidence="6">
    <location>
        <begin position="1"/>
        <end position="23"/>
    </location>
</feature>
<evidence type="ECO:0000256" key="2">
    <source>
        <dbReference type="ARBA" id="ARBA00022559"/>
    </source>
</evidence>
<dbReference type="Proteomes" id="UP001642540">
    <property type="component" value="Unassembled WGS sequence"/>
</dbReference>
<evidence type="ECO:0000256" key="4">
    <source>
        <dbReference type="ARBA" id="ARBA00023002"/>
    </source>
</evidence>
<protein>
    <recommendedName>
        <fullName evidence="5">Glutathione peroxidase</fullName>
    </recommendedName>
</protein>
<feature type="chain" id="PRO_5047204967" description="Glutathione peroxidase" evidence="6">
    <location>
        <begin position="24"/>
        <end position="234"/>
    </location>
</feature>
<proteinExistence type="inferred from homology"/>
<dbReference type="CDD" id="cd00340">
    <property type="entry name" value="GSH_Peroxidase"/>
    <property type="match status" value="1"/>
</dbReference>
<dbReference type="Pfam" id="PF00255">
    <property type="entry name" value="GSHPx"/>
    <property type="match status" value="1"/>
</dbReference>
<evidence type="ECO:0000256" key="1">
    <source>
        <dbReference type="ARBA" id="ARBA00006926"/>
    </source>
</evidence>
<keyword evidence="6" id="KW-0732">Signal</keyword>
<dbReference type="InterPro" id="IPR029760">
    <property type="entry name" value="GPX_CS"/>
</dbReference>